<gene>
    <name evidence="1" type="ORF">UT41_C0001G0021</name>
</gene>
<evidence type="ECO:0000313" key="1">
    <source>
        <dbReference type="EMBL" id="KKR12477.1"/>
    </source>
</evidence>
<dbReference type="Proteomes" id="UP000034665">
    <property type="component" value="Unassembled WGS sequence"/>
</dbReference>
<protein>
    <submittedName>
        <fullName evidence="1">Uncharacterized protein</fullName>
    </submittedName>
</protein>
<name>A0A0G0RFN3_9BACT</name>
<dbReference type="AlphaFoldDB" id="A0A0G0RFN3"/>
<proteinExistence type="predicted"/>
<accession>A0A0G0RFN3</accession>
<organism evidence="1 2">
    <name type="scientific">Candidatus Wolfebacteria bacterium GW2011_GWC2_39_22</name>
    <dbReference type="NCBI Taxonomy" id="1619013"/>
    <lineage>
        <taxon>Bacteria</taxon>
        <taxon>Candidatus Wolfeibacteriota</taxon>
    </lineage>
</organism>
<dbReference type="EMBL" id="LBWR01000001">
    <property type="protein sequence ID" value="KKR12477.1"/>
    <property type="molecule type" value="Genomic_DNA"/>
</dbReference>
<evidence type="ECO:0000313" key="2">
    <source>
        <dbReference type="Proteomes" id="UP000034665"/>
    </source>
</evidence>
<reference evidence="1 2" key="1">
    <citation type="journal article" date="2015" name="Nature">
        <title>rRNA introns, odd ribosomes, and small enigmatic genomes across a large radiation of phyla.</title>
        <authorList>
            <person name="Brown C.T."/>
            <person name="Hug L.A."/>
            <person name="Thomas B.C."/>
            <person name="Sharon I."/>
            <person name="Castelle C.J."/>
            <person name="Singh A."/>
            <person name="Wilkins M.J."/>
            <person name="Williams K.H."/>
            <person name="Banfield J.F."/>
        </authorList>
    </citation>
    <scope>NUCLEOTIDE SEQUENCE [LARGE SCALE GENOMIC DNA]</scope>
</reference>
<comment type="caution">
    <text evidence="1">The sequence shown here is derived from an EMBL/GenBank/DDBJ whole genome shotgun (WGS) entry which is preliminary data.</text>
</comment>
<sequence length="76" mass="8520">MRYVKNGIELPGAYLPATETELLVKNQAQGNVVVNIVAVAYDRRERVVGTASKVLLLSGDGEIMVEQWVLRDWTFQ</sequence>